<name>A0A512HKQ1_9HYPH</name>
<keyword evidence="1" id="KW-0472">Membrane</keyword>
<keyword evidence="3" id="KW-1185">Reference proteome</keyword>
<reference evidence="2 3" key="1">
    <citation type="submission" date="2019-07" db="EMBL/GenBank/DDBJ databases">
        <title>Whole genome shotgun sequence of Rhizobium naphthalenivorans NBRC 107585.</title>
        <authorList>
            <person name="Hosoyama A."/>
            <person name="Uohara A."/>
            <person name="Ohji S."/>
            <person name="Ichikawa N."/>
        </authorList>
    </citation>
    <scope>NUCLEOTIDE SEQUENCE [LARGE SCALE GENOMIC DNA]</scope>
    <source>
        <strain evidence="2 3">NBRC 107585</strain>
    </source>
</reference>
<evidence type="ECO:0000313" key="3">
    <source>
        <dbReference type="Proteomes" id="UP000321717"/>
    </source>
</evidence>
<dbReference type="EMBL" id="BJZP01000015">
    <property type="protein sequence ID" value="GEO86025.1"/>
    <property type="molecule type" value="Genomic_DNA"/>
</dbReference>
<accession>A0A512HKQ1</accession>
<feature type="transmembrane region" description="Helical" evidence="1">
    <location>
        <begin position="68"/>
        <end position="87"/>
    </location>
</feature>
<sequence>MFTAAHDPFLFRLAVFVLAILAGWFLASRGTRDHRQPFVVVAGLLASAMSSGAILAVIGLPAGYGRNLSFLALMLASAGVVAGLLIAGRRVSAAAARDDR</sequence>
<keyword evidence="1" id="KW-0812">Transmembrane</keyword>
<evidence type="ECO:0000256" key="1">
    <source>
        <dbReference type="SAM" id="Phobius"/>
    </source>
</evidence>
<feature type="transmembrane region" description="Helical" evidence="1">
    <location>
        <begin position="6"/>
        <end position="26"/>
    </location>
</feature>
<dbReference type="RefSeq" id="WP_147180985.1">
    <property type="nucleotide sequence ID" value="NZ_BJZP01000015.1"/>
</dbReference>
<feature type="transmembrane region" description="Helical" evidence="1">
    <location>
        <begin position="38"/>
        <end position="62"/>
    </location>
</feature>
<keyword evidence="1" id="KW-1133">Transmembrane helix</keyword>
<dbReference type="Proteomes" id="UP000321717">
    <property type="component" value="Unassembled WGS sequence"/>
</dbReference>
<dbReference type="OrthoDB" id="9810841at2"/>
<comment type="caution">
    <text evidence="2">The sequence shown here is derived from an EMBL/GenBank/DDBJ whole genome shotgun (WGS) entry which is preliminary data.</text>
</comment>
<proteinExistence type="predicted"/>
<gene>
    <name evidence="2" type="ORF">RNA01_29570</name>
</gene>
<evidence type="ECO:0000313" key="2">
    <source>
        <dbReference type="EMBL" id="GEO86025.1"/>
    </source>
</evidence>
<organism evidence="2 3">
    <name type="scientific">Ciceribacter naphthalenivorans</name>
    <dbReference type="NCBI Taxonomy" id="1118451"/>
    <lineage>
        <taxon>Bacteria</taxon>
        <taxon>Pseudomonadati</taxon>
        <taxon>Pseudomonadota</taxon>
        <taxon>Alphaproteobacteria</taxon>
        <taxon>Hyphomicrobiales</taxon>
        <taxon>Rhizobiaceae</taxon>
        <taxon>Ciceribacter</taxon>
    </lineage>
</organism>
<protein>
    <submittedName>
        <fullName evidence="2">Uncharacterized protein</fullName>
    </submittedName>
</protein>
<dbReference type="AlphaFoldDB" id="A0A512HKQ1"/>